<gene>
    <name evidence="1" type="ORF">Dfulv_17535</name>
</gene>
<dbReference type="Proteomes" id="UP001059617">
    <property type="component" value="Chromosome"/>
</dbReference>
<evidence type="ECO:0000313" key="2">
    <source>
        <dbReference type="Proteomes" id="UP001059617"/>
    </source>
</evidence>
<organism evidence="1 2">
    <name type="scientific">Dactylosporangium fulvum</name>
    <dbReference type="NCBI Taxonomy" id="53359"/>
    <lineage>
        <taxon>Bacteria</taxon>
        <taxon>Bacillati</taxon>
        <taxon>Actinomycetota</taxon>
        <taxon>Actinomycetes</taxon>
        <taxon>Micromonosporales</taxon>
        <taxon>Micromonosporaceae</taxon>
        <taxon>Dactylosporangium</taxon>
    </lineage>
</organism>
<reference evidence="1" key="2">
    <citation type="submission" date="2022-09" db="EMBL/GenBank/DDBJ databases">
        <title>Biosynthetic gene clusters of Dactylosporangioum fulvum.</title>
        <authorList>
            <person name="Caradec T."/>
        </authorList>
    </citation>
    <scope>NUCLEOTIDE SEQUENCE</scope>
    <source>
        <strain evidence="1">NRRL B-16292</strain>
    </source>
</reference>
<proteinExistence type="predicted"/>
<evidence type="ECO:0008006" key="3">
    <source>
        <dbReference type="Google" id="ProtNLM"/>
    </source>
</evidence>
<protein>
    <recommendedName>
        <fullName evidence="3">Helix-turn-helix domain-containing protein</fullName>
    </recommendedName>
</protein>
<evidence type="ECO:0000313" key="1">
    <source>
        <dbReference type="EMBL" id="UWP85952.1"/>
    </source>
</evidence>
<name>A0ABY5W7V2_9ACTN</name>
<accession>A0ABY5W7V2</accession>
<dbReference type="RefSeq" id="WP_259864381.1">
    <property type="nucleotide sequence ID" value="NZ_BAAAST010000036.1"/>
</dbReference>
<sequence>MDRPTKVGDGLETLAEVAERTGINLWWLRRMCQQRKIAYTKNGRWYCLTSEQVEAARRLRLVTVDTAVDDDVARENERRALRPRRRRISKAA</sequence>
<keyword evidence="2" id="KW-1185">Reference proteome</keyword>
<dbReference type="EMBL" id="CP073720">
    <property type="protein sequence ID" value="UWP85952.1"/>
    <property type="molecule type" value="Genomic_DNA"/>
</dbReference>
<reference evidence="1" key="1">
    <citation type="submission" date="2021-04" db="EMBL/GenBank/DDBJ databases">
        <authorList>
            <person name="Hartkoorn R.C."/>
            <person name="Beaudoing E."/>
            <person name="Hot D."/>
        </authorList>
    </citation>
    <scope>NUCLEOTIDE SEQUENCE</scope>
    <source>
        <strain evidence="1">NRRL B-16292</strain>
    </source>
</reference>